<dbReference type="Gene3D" id="1.10.10.1400">
    <property type="entry name" value="Terminase, small subunit, N-terminal DNA-binding domain, HTH motif"/>
    <property type="match status" value="1"/>
</dbReference>
<dbReference type="Proteomes" id="UP000576260">
    <property type="component" value="Chromosome"/>
</dbReference>
<dbReference type="EMBL" id="CP061280">
    <property type="protein sequence ID" value="QNS15308.1"/>
    <property type="molecule type" value="Genomic_DNA"/>
</dbReference>
<accession>A0A7H1C2V3</accession>
<reference evidence="1 2" key="1">
    <citation type="submission" date="2020-09" db="EMBL/GenBank/DDBJ databases">
        <title>Mannheimia bovis sp.nov., isolated from a cow.</title>
        <authorList>
            <person name="Li F."/>
        </authorList>
    </citation>
    <scope>NUCLEOTIDE SEQUENCE [LARGE SCALE GENOMIC DNA]</scope>
    <source>
        <strain evidence="1 2">ZY190616</strain>
    </source>
</reference>
<gene>
    <name evidence="1" type="ORF">ICJ55_00705</name>
</gene>
<evidence type="ECO:0000313" key="2">
    <source>
        <dbReference type="Proteomes" id="UP000576260"/>
    </source>
</evidence>
<evidence type="ECO:0000313" key="1">
    <source>
        <dbReference type="EMBL" id="QNS15308.1"/>
    </source>
</evidence>
<dbReference type="KEGG" id="mbos:ICJ55_00705"/>
<dbReference type="RefSeq" id="WP_188156896.1">
    <property type="nucleotide sequence ID" value="NZ_CP061280.1"/>
</dbReference>
<protein>
    <submittedName>
        <fullName evidence="1">Terminase small subunit</fullName>
    </submittedName>
</protein>
<sequence>MPRIRTETLTEKQEAFCIAYLECGNILKAYQSVNTGSMKPHSMRARASEMMNDYRVFNELKQLIRARKAKGERLPKFRKGSLMAEWLESNNLKNDP</sequence>
<proteinExistence type="predicted"/>
<dbReference type="InterPro" id="IPR038713">
    <property type="entry name" value="Terminase_Gp1_N_sf"/>
</dbReference>
<dbReference type="AlphaFoldDB" id="A0A7H1C2V3"/>
<keyword evidence="2" id="KW-1185">Reference proteome</keyword>
<name>A0A7H1C2V3_9PAST</name>
<organism evidence="1 2">
    <name type="scientific">Mannheimia bovis</name>
    <dbReference type="NCBI Taxonomy" id="2770636"/>
    <lineage>
        <taxon>Bacteria</taxon>
        <taxon>Pseudomonadati</taxon>
        <taxon>Pseudomonadota</taxon>
        <taxon>Gammaproteobacteria</taxon>
        <taxon>Pasteurellales</taxon>
        <taxon>Pasteurellaceae</taxon>
        <taxon>Mannheimia</taxon>
    </lineage>
</organism>
<dbReference type="GO" id="GO:0051276">
    <property type="term" value="P:chromosome organization"/>
    <property type="evidence" value="ECO:0007669"/>
    <property type="project" value="InterPro"/>
</dbReference>